<dbReference type="EMBL" id="BSFK01000005">
    <property type="protein sequence ID" value="GLK75527.1"/>
    <property type="molecule type" value="Genomic_DNA"/>
</dbReference>
<name>A0A9W6JE08_9HYPH</name>
<feature type="compositionally biased region" description="Basic and acidic residues" evidence="1">
    <location>
        <begin position="78"/>
        <end position="93"/>
    </location>
</feature>
<evidence type="ECO:0000313" key="2">
    <source>
        <dbReference type="EMBL" id="GLK75527.1"/>
    </source>
</evidence>
<dbReference type="Proteomes" id="UP001143364">
    <property type="component" value="Unassembled WGS sequence"/>
</dbReference>
<feature type="region of interest" description="Disordered" evidence="1">
    <location>
        <begin position="173"/>
        <end position="227"/>
    </location>
</feature>
<evidence type="ECO:0000256" key="1">
    <source>
        <dbReference type="SAM" id="MobiDB-lite"/>
    </source>
</evidence>
<feature type="compositionally biased region" description="Basic and acidic residues" evidence="1">
    <location>
        <begin position="180"/>
        <end position="208"/>
    </location>
</feature>
<accession>A0A9W6JE08</accession>
<dbReference type="AlphaFoldDB" id="A0A9W6JE08"/>
<organism evidence="2 3">
    <name type="scientific">Methylopila jiangsuensis</name>
    <dbReference type="NCBI Taxonomy" id="586230"/>
    <lineage>
        <taxon>Bacteria</taxon>
        <taxon>Pseudomonadati</taxon>
        <taxon>Pseudomonadota</taxon>
        <taxon>Alphaproteobacteria</taxon>
        <taxon>Hyphomicrobiales</taxon>
        <taxon>Methylopilaceae</taxon>
        <taxon>Methylopila</taxon>
    </lineage>
</organism>
<reference evidence="2" key="1">
    <citation type="journal article" date="2014" name="Int. J. Syst. Evol. Microbiol.">
        <title>Complete genome sequence of Corynebacterium casei LMG S-19264T (=DSM 44701T), isolated from a smear-ripened cheese.</title>
        <authorList>
            <consortium name="US DOE Joint Genome Institute (JGI-PGF)"/>
            <person name="Walter F."/>
            <person name="Albersmeier A."/>
            <person name="Kalinowski J."/>
            <person name="Ruckert C."/>
        </authorList>
    </citation>
    <scope>NUCLEOTIDE SEQUENCE</scope>
    <source>
        <strain evidence="2">VKM B-2555</strain>
    </source>
</reference>
<keyword evidence="3" id="KW-1185">Reference proteome</keyword>
<proteinExistence type="predicted"/>
<reference evidence="2" key="2">
    <citation type="submission" date="2023-01" db="EMBL/GenBank/DDBJ databases">
        <authorList>
            <person name="Sun Q."/>
            <person name="Evtushenko L."/>
        </authorList>
    </citation>
    <scope>NUCLEOTIDE SEQUENCE</scope>
    <source>
        <strain evidence="2">VKM B-2555</strain>
    </source>
</reference>
<protein>
    <submittedName>
        <fullName evidence="2">Uncharacterized protein</fullName>
    </submittedName>
</protein>
<feature type="region of interest" description="Disordered" evidence="1">
    <location>
        <begin position="58"/>
        <end position="119"/>
    </location>
</feature>
<evidence type="ECO:0000313" key="3">
    <source>
        <dbReference type="Proteomes" id="UP001143364"/>
    </source>
</evidence>
<comment type="caution">
    <text evidence="2">The sequence shown here is derived from an EMBL/GenBank/DDBJ whole genome shotgun (WGS) entry which is preliminary data.</text>
</comment>
<feature type="region of interest" description="Disordered" evidence="1">
    <location>
        <begin position="280"/>
        <end position="309"/>
    </location>
</feature>
<gene>
    <name evidence="2" type="ORF">GCM10008171_07810</name>
</gene>
<sequence>MAALEAVAHRAALGQRRPAAFGVERVDQLAAAGDEFAQDPVALDQRLQPASVELERGEVGDQPGVDPVGLGLHAAPGPERRHLVRMDARERNPGLHQRPAQGPLVAAGGLERREPDRTLGLQESGDRVRLVRKPRHRRRAVAADVDPVLRHVEPKDELVGHDRLRHDDGLVRHAGLHSGESPHFRARDRDRDAGGLKMPTVDKTHPRLEVPPASPIPTPGTDNANMQSTTSDALRFQACRENRGCPAFAGHDGEAWVSISGGDKKAPNLWSEPFRVRGALFRPQPETRSISAPQRESLSSSRSKPRSRW</sequence>